<protein>
    <submittedName>
        <fullName evidence="1">Uncharacterized protein</fullName>
    </submittedName>
</protein>
<organism evidence="1">
    <name type="scientific">Aspergillus flavus</name>
    <dbReference type="NCBI Taxonomy" id="5059"/>
    <lineage>
        <taxon>Eukaryota</taxon>
        <taxon>Fungi</taxon>
        <taxon>Dikarya</taxon>
        <taxon>Ascomycota</taxon>
        <taxon>Pezizomycotina</taxon>
        <taxon>Eurotiomycetes</taxon>
        <taxon>Eurotiomycetidae</taxon>
        <taxon>Eurotiales</taxon>
        <taxon>Aspergillaceae</taxon>
        <taxon>Aspergillus</taxon>
        <taxon>Aspergillus subgen. Circumdati</taxon>
    </lineage>
</organism>
<name>A0A5N6GHR3_ASPFL</name>
<dbReference type="AlphaFoldDB" id="A0A5N6GHR3"/>
<dbReference type="EMBL" id="ML734693">
    <property type="protein sequence ID" value="KAB8241367.1"/>
    <property type="molecule type" value="Genomic_DNA"/>
</dbReference>
<evidence type="ECO:0000313" key="1">
    <source>
        <dbReference type="EMBL" id="KAB8241367.1"/>
    </source>
</evidence>
<dbReference type="Proteomes" id="UP000325434">
    <property type="component" value="Unassembled WGS sequence"/>
</dbReference>
<sequence>MIRDELSKSEEFQHIERGSCTEEYLIEPAHSTNQLPAGRQTPWVWNLGRLLNERFGLPSVAFPPRPLVWALGVGKSLGSFRSMDAATASSAYNFFVVQKLKLIIASCYTDKLIEWMSQVSVHITFRVHPLTTYHGYYYVLTINYNTRSLVMYILCSSLTPAADERKKYPNGLHSTYIGMRPATQYALWDARGSTEDAAERIVSLLTL</sequence>
<reference evidence="1" key="1">
    <citation type="submission" date="2019-04" db="EMBL/GenBank/DDBJ databases">
        <title>Friends and foes A comparative genomics study of 23 Aspergillus species from section Flavi.</title>
        <authorList>
            <consortium name="DOE Joint Genome Institute"/>
            <person name="Kjaerbolling I."/>
            <person name="Vesth T."/>
            <person name="Frisvad J.C."/>
            <person name="Nybo J.L."/>
            <person name="Theobald S."/>
            <person name="Kildgaard S."/>
            <person name="Isbrandt T."/>
            <person name="Kuo A."/>
            <person name="Sato A."/>
            <person name="Lyhne E.K."/>
            <person name="Kogle M.E."/>
            <person name="Wiebenga A."/>
            <person name="Kun R.S."/>
            <person name="Lubbers R.J."/>
            <person name="Makela M.R."/>
            <person name="Barry K."/>
            <person name="Chovatia M."/>
            <person name="Clum A."/>
            <person name="Daum C."/>
            <person name="Haridas S."/>
            <person name="He G."/>
            <person name="LaButti K."/>
            <person name="Lipzen A."/>
            <person name="Mondo S."/>
            <person name="Riley R."/>
            <person name="Salamov A."/>
            <person name="Simmons B.A."/>
            <person name="Magnuson J.K."/>
            <person name="Henrissat B."/>
            <person name="Mortensen U.H."/>
            <person name="Larsen T.O."/>
            <person name="Devries R.P."/>
            <person name="Grigoriev I.V."/>
            <person name="Machida M."/>
            <person name="Baker S.E."/>
            <person name="Andersen M.R."/>
        </authorList>
    </citation>
    <scope>NUCLEOTIDE SEQUENCE [LARGE SCALE GENOMIC DNA]</scope>
    <source>
        <strain evidence="1">CBS 121.62</strain>
    </source>
</reference>
<gene>
    <name evidence="1" type="ORF">BDV35DRAFT_401085</name>
</gene>
<proteinExistence type="predicted"/>
<accession>A0A5N6GHR3</accession>